<keyword evidence="4 6" id="KW-0274">FAD</keyword>
<dbReference type="GeneID" id="59327170"/>
<dbReference type="PANTHER" id="PTHR11530:SF11">
    <property type="entry name" value="D-ASPARTATE OXIDASE"/>
    <property type="match status" value="1"/>
</dbReference>
<dbReference type="GO" id="GO:0003884">
    <property type="term" value="F:D-amino-acid oxidase activity"/>
    <property type="evidence" value="ECO:0007669"/>
    <property type="project" value="InterPro"/>
</dbReference>
<organism evidence="8 9">
    <name type="scientific">Torulaspora globosa</name>
    <dbReference type="NCBI Taxonomy" id="48254"/>
    <lineage>
        <taxon>Eukaryota</taxon>
        <taxon>Fungi</taxon>
        <taxon>Dikarya</taxon>
        <taxon>Ascomycota</taxon>
        <taxon>Saccharomycotina</taxon>
        <taxon>Saccharomycetes</taxon>
        <taxon>Saccharomycetales</taxon>
        <taxon>Saccharomycetaceae</taxon>
        <taxon>Torulaspora</taxon>
    </lineage>
</organism>
<dbReference type="RefSeq" id="XP_037140629.1">
    <property type="nucleotide sequence ID" value="XM_037284733.1"/>
</dbReference>
<name>A0A7G3ZKB9_9SACH</name>
<dbReference type="InterPro" id="IPR023209">
    <property type="entry name" value="DAO"/>
</dbReference>
<evidence type="ECO:0000256" key="5">
    <source>
        <dbReference type="ARBA" id="ARBA00023002"/>
    </source>
</evidence>
<keyword evidence="3" id="KW-0285">Flavoprotein</keyword>
<dbReference type="KEGG" id="tgb:HG536_0F02800"/>
<evidence type="ECO:0000256" key="1">
    <source>
        <dbReference type="ARBA" id="ARBA00001974"/>
    </source>
</evidence>
<evidence type="ECO:0000313" key="9">
    <source>
        <dbReference type="Proteomes" id="UP000515788"/>
    </source>
</evidence>
<comment type="similarity">
    <text evidence="2">Belongs to the DAMOX/DASOX family.</text>
</comment>
<dbReference type="Proteomes" id="UP000515788">
    <property type="component" value="Chromosome 6"/>
</dbReference>
<proteinExistence type="inferred from homology"/>
<comment type="cofactor">
    <cofactor evidence="1 6">
        <name>FAD</name>
        <dbReference type="ChEBI" id="CHEBI:57692"/>
    </cofactor>
</comment>
<dbReference type="Gene3D" id="3.30.9.10">
    <property type="entry name" value="D-Amino Acid Oxidase, subunit A, domain 2"/>
    <property type="match status" value="1"/>
</dbReference>
<evidence type="ECO:0000259" key="7">
    <source>
        <dbReference type="Pfam" id="PF01266"/>
    </source>
</evidence>
<dbReference type="InterPro" id="IPR006076">
    <property type="entry name" value="FAD-dep_OxRdtase"/>
</dbReference>
<dbReference type="PANTHER" id="PTHR11530">
    <property type="entry name" value="D-AMINO ACID OXIDASE"/>
    <property type="match status" value="1"/>
</dbReference>
<feature type="domain" description="FAD dependent oxidoreductase" evidence="7">
    <location>
        <begin position="9"/>
        <end position="357"/>
    </location>
</feature>
<keyword evidence="5" id="KW-0560">Oxidoreductase</keyword>
<evidence type="ECO:0000256" key="3">
    <source>
        <dbReference type="ARBA" id="ARBA00022630"/>
    </source>
</evidence>
<evidence type="ECO:0000256" key="4">
    <source>
        <dbReference type="ARBA" id="ARBA00022827"/>
    </source>
</evidence>
<feature type="binding site" evidence="6">
    <location>
        <position position="210"/>
    </location>
    <ligand>
        <name>FAD</name>
        <dbReference type="ChEBI" id="CHEBI:57692"/>
    </ligand>
</feature>
<evidence type="ECO:0000256" key="2">
    <source>
        <dbReference type="ARBA" id="ARBA00006730"/>
    </source>
</evidence>
<dbReference type="GO" id="GO:0005737">
    <property type="term" value="C:cytoplasm"/>
    <property type="evidence" value="ECO:0007669"/>
    <property type="project" value="TreeGrafter"/>
</dbReference>
<dbReference type="Gene3D" id="3.40.50.720">
    <property type="entry name" value="NAD(P)-binding Rossmann-like Domain"/>
    <property type="match status" value="1"/>
</dbReference>
<feature type="binding site" evidence="6">
    <location>
        <position position="346"/>
    </location>
    <ligand>
        <name>D-dopa</name>
        <dbReference type="ChEBI" id="CHEBI:149689"/>
    </ligand>
</feature>
<feature type="binding site" evidence="6">
    <location>
        <position position="316"/>
    </location>
    <ligand>
        <name>D-dopa</name>
        <dbReference type="ChEBI" id="CHEBI:149689"/>
    </ligand>
</feature>
<accession>A0A7G3ZKB9</accession>
<dbReference type="AlphaFoldDB" id="A0A7G3ZKB9"/>
<protein>
    <recommendedName>
        <fullName evidence="7">FAD dependent oxidoreductase domain-containing protein</fullName>
    </recommendedName>
</protein>
<evidence type="ECO:0000313" key="8">
    <source>
        <dbReference type="EMBL" id="QLL33955.1"/>
    </source>
</evidence>
<evidence type="ECO:0000256" key="6">
    <source>
        <dbReference type="PIRSR" id="PIRSR000189-1"/>
    </source>
</evidence>
<dbReference type="EMBL" id="CP059251">
    <property type="protein sequence ID" value="QLL33955.1"/>
    <property type="molecule type" value="Genomic_DNA"/>
</dbReference>
<dbReference type="PIRSF" id="PIRSF000189">
    <property type="entry name" value="D-aa_oxidase"/>
    <property type="match status" value="1"/>
</dbReference>
<dbReference type="GO" id="GO:0071949">
    <property type="term" value="F:FAD binding"/>
    <property type="evidence" value="ECO:0007669"/>
    <property type="project" value="InterPro"/>
</dbReference>
<feature type="binding site" evidence="6">
    <location>
        <position position="254"/>
    </location>
    <ligand>
        <name>D-dopa</name>
        <dbReference type="ChEBI" id="CHEBI:149689"/>
    </ligand>
</feature>
<dbReference type="SUPFAM" id="SSF51971">
    <property type="entry name" value="Nucleotide-binding domain"/>
    <property type="match status" value="1"/>
</dbReference>
<gene>
    <name evidence="8" type="ORF">HG536_0F02800</name>
</gene>
<dbReference type="OrthoDB" id="2015447at2759"/>
<dbReference type="SUPFAM" id="SSF54373">
    <property type="entry name" value="FAD-linked reductases, C-terminal domain"/>
    <property type="match status" value="1"/>
</dbReference>
<feature type="binding site" evidence="6">
    <location>
        <begin position="53"/>
        <end position="54"/>
    </location>
    <ligand>
        <name>FAD</name>
        <dbReference type="ChEBI" id="CHEBI:57692"/>
    </ligand>
</feature>
<keyword evidence="9" id="KW-1185">Reference proteome</keyword>
<sequence length="372" mass="41877">MSKSSRPQVTIVGAGIIGLYTAYVLTELQKIPGSEICVVAKYLPGDQSASGYTSPWAGGNWSCISPNDEATLFYDKFTYENLARLQKALLTFFTGRDDEWLGLSRRPSRELWDQVPNERKIDSLRSYLEDYRVLSEKELNEIRPTAPAFGITLKTWNFNCPVFLFNFFQFLRDKHQVRFVKQELTHLAQAKCYVNPLCSGSDRHIIFNCTGLGARDLGGVRDHKVYPTRGQVVVVRAPHINENCLRWGRDYATYIIPRPGKGKEVVLGGFLQVDNGNAQDTSLSETEDILKRTLTLLPKIGRADELEIIRVAAGLRPSRYGGPRIEREVKGDDDNLVFIHNYGASGYGYQGGLGMALKAVQLAFRQERSSRL</sequence>
<reference evidence="8 9" key="1">
    <citation type="submission" date="2020-06" db="EMBL/GenBank/DDBJ databases">
        <title>The yeast mating-type switching endonuclease HO is a domesticated member of an unorthodox homing genetic element family.</title>
        <authorList>
            <person name="Coughlan A.Y."/>
            <person name="Lombardi L."/>
            <person name="Braun-Galleani S."/>
            <person name="Martos A.R."/>
            <person name="Galeote V."/>
            <person name="Bigey F."/>
            <person name="Dequin S."/>
            <person name="Byrne K.P."/>
            <person name="Wolfe K.H."/>
        </authorList>
    </citation>
    <scope>NUCLEOTIDE SEQUENCE [LARGE SCALE GENOMIC DNA]</scope>
    <source>
        <strain evidence="8 9">CBS764</strain>
    </source>
</reference>
<dbReference type="GO" id="GO:0019478">
    <property type="term" value="P:D-amino acid catabolic process"/>
    <property type="evidence" value="ECO:0007669"/>
    <property type="project" value="TreeGrafter"/>
</dbReference>
<dbReference type="Pfam" id="PF01266">
    <property type="entry name" value="DAO"/>
    <property type="match status" value="1"/>
</dbReference>